<keyword evidence="2" id="KW-0805">Transcription regulation</keyword>
<comment type="similarity">
    <text evidence="1">Belongs to the sigma-70 factor family. ECF subfamily.</text>
</comment>
<keyword evidence="6" id="KW-0238">DNA-binding</keyword>
<dbReference type="Gene3D" id="1.10.10.10">
    <property type="entry name" value="Winged helix-like DNA-binding domain superfamily/Winged helix DNA-binding domain"/>
    <property type="match status" value="1"/>
</dbReference>
<feature type="domain" description="RNA polymerase sigma factor 70 region 4 type 2" evidence="5">
    <location>
        <begin position="9"/>
        <end position="48"/>
    </location>
</feature>
<evidence type="ECO:0000256" key="3">
    <source>
        <dbReference type="ARBA" id="ARBA00023082"/>
    </source>
</evidence>
<organism evidence="6">
    <name type="scientific">Paenarthrobacter sp. AMU7</name>
    <dbReference type="NCBI Taxonomy" id="3162492"/>
    <lineage>
        <taxon>Bacteria</taxon>
        <taxon>Bacillati</taxon>
        <taxon>Actinomycetota</taxon>
        <taxon>Actinomycetes</taxon>
        <taxon>Micrococcales</taxon>
        <taxon>Micrococcaceae</taxon>
        <taxon>Paenarthrobacter</taxon>
    </lineage>
</organism>
<dbReference type="SUPFAM" id="SSF88659">
    <property type="entry name" value="Sigma3 and sigma4 domains of RNA polymerase sigma factors"/>
    <property type="match status" value="1"/>
</dbReference>
<dbReference type="GO" id="GO:0016987">
    <property type="term" value="F:sigma factor activity"/>
    <property type="evidence" value="ECO:0007669"/>
    <property type="project" value="UniProtKB-KW"/>
</dbReference>
<dbReference type="Pfam" id="PF08281">
    <property type="entry name" value="Sigma70_r4_2"/>
    <property type="match status" value="1"/>
</dbReference>
<dbReference type="RefSeq" id="WP_369746700.1">
    <property type="nucleotide sequence ID" value="NZ_CP165735.1"/>
</dbReference>
<dbReference type="GO" id="GO:0006352">
    <property type="term" value="P:DNA-templated transcription initiation"/>
    <property type="evidence" value="ECO:0007669"/>
    <property type="project" value="InterPro"/>
</dbReference>
<evidence type="ECO:0000256" key="2">
    <source>
        <dbReference type="ARBA" id="ARBA00023015"/>
    </source>
</evidence>
<dbReference type="InterPro" id="IPR013249">
    <property type="entry name" value="RNA_pol_sigma70_r4_t2"/>
</dbReference>
<proteinExistence type="inferred from homology"/>
<dbReference type="EMBL" id="CP165735">
    <property type="protein sequence ID" value="XDV73805.1"/>
    <property type="molecule type" value="Genomic_DNA"/>
</dbReference>
<reference evidence="6" key="1">
    <citation type="submission" date="2024-07" db="EMBL/GenBank/DDBJ databases">
        <authorList>
            <person name="Li J."/>
            <person name="Wei H."/>
            <person name="Ma J."/>
        </authorList>
    </citation>
    <scope>NUCLEOTIDE SEQUENCE</scope>
    <source>
        <strain evidence="6">AMU7</strain>
    </source>
</reference>
<keyword evidence="4" id="KW-0804">Transcription</keyword>
<dbReference type="AlphaFoldDB" id="A0AB39YU12"/>
<evidence type="ECO:0000259" key="5">
    <source>
        <dbReference type="Pfam" id="PF08281"/>
    </source>
</evidence>
<accession>A0AB39YU12</accession>
<evidence type="ECO:0000313" key="6">
    <source>
        <dbReference type="EMBL" id="XDV73805.1"/>
    </source>
</evidence>
<evidence type="ECO:0000256" key="4">
    <source>
        <dbReference type="ARBA" id="ARBA00023163"/>
    </source>
</evidence>
<keyword evidence="3" id="KW-0731">Sigma factor</keyword>
<sequence>MADILSRLKDREILMLSYRDDLTTAKLAESLGCSPSTAAIRPHRARKAFAKAAPSRLMTEREV</sequence>
<protein>
    <submittedName>
        <fullName evidence="6">Sigma factor-like helix-turn-helix DNA-binding protein</fullName>
    </submittedName>
</protein>
<gene>
    <name evidence="6" type="ORF">ABQM86_21275</name>
</gene>
<dbReference type="InterPro" id="IPR036388">
    <property type="entry name" value="WH-like_DNA-bd_sf"/>
</dbReference>
<dbReference type="GO" id="GO:0003677">
    <property type="term" value="F:DNA binding"/>
    <property type="evidence" value="ECO:0007669"/>
    <property type="project" value="UniProtKB-KW"/>
</dbReference>
<dbReference type="InterPro" id="IPR013324">
    <property type="entry name" value="RNA_pol_sigma_r3/r4-like"/>
</dbReference>
<evidence type="ECO:0000256" key="1">
    <source>
        <dbReference type="ARBA" id="ARBA00010641"/>
    </source>
</evidence>
<name>A0AB39YU12_9MICC</name>